<dbReference type="EMBL" id="CP018171">
    <property type="protein sequence ID" value="APH71900.1"/>
    <property type="molecule type" value="Genomic_DNA"/>
</dbReference>
<dbReference type="Proteomes" id="UP000182840">
    <property type="component" value="Chromosome"/>
</dbReference>
<evidence type="ECO:0000313" key="2">
    <source>
        <dbReference type="Proteomes" id="UP000182840"/>
    </source>
</evidence>
<dbReference type="AlphaFoldDB" id="A0A1L3SRA4"/>
<name>A0A1L3SRA4_9HYPH</name>
<dbReference type="InterPro" id="IPR027417">
    <property type="entry name" value="P-loop_NTPase"/>
</dbReference>
<proteinExistence type="predicted"/>
<sequence>MTHSIVHIGLHKTGTTSLQFFLKHHRETLRECGMAFYEGIHRDSNHVELHAYAMRLERTSTFRAKSKFVMDDAYRNAVEKHVIAFMDANRDRIKIFSAEGLSLLFHHDEVERLRSLIGGPIEIIVFLRDKKSYLASHANQFDHTGLYDRSDRHSFAYTGEDSWLIDYERRLAAFRAVLGKNNVHVLDYDQAVERDGNVIPAFMNAIGLGEVFQKEDWESIRKNVTARK</sequence>
<gene>
    <name evidence="1" type="ORF">BSQ44_11390</name>
</gene>
<dbReference type="SUPFAM" id="SSF52540">
    <property type="entry name" value="P-loop containing nucleoside triphosphate hydrolases"/>
    <property type="match status" value="1"/>
</dbReference>
<protein>
    <recommendedName>
        <fullName evidence="3">Sulfotransferase domain-containing protein</fullName>
    </recommendedName>
</protein>
<organism evidence="1 2">
    <name type="scientific">Aquibium oceanicum</name>
    <dbReference type="NCBI Taxonomy" id="1670800"/>
    <lineage>
        <taxon>Bacteria</taxon>
        <taxon>Pseudomonadati</taxon>
        <taxon>Pseudomonadota</taxon>
        <taxon>Alphaproteobacteria</taxon>
        <taxon>Hyphomicrobiales</taxon>
        <taxon>Phyllobacteriaceae</taxon>
        <taxon>Aquibium</taxon>
    </lineage>
</organism>
<evidence type="ECO:0000313" key="1">
    <source>
        <dbReference type="EMBL" id="APH71900.1"/>
    </source>
</evidence>
<dbReference type="Gene3D" id="3.40.50.300">
    <property type="entry name" value="P-loop containing nucleotide triphosphate hydrolases"/>
    <property type="match status" value="1"/>
</dbReference>
<accession>A0A1L3SRA4</accession>
<keyword evidence="2" id="KW-1185">Reference proteome</keyword>
<dbReference type="KEGG" id="meso:BSQ44_11390"/>
<reference evidence="2" key="1">
    <citation type="submission" date="2016-11" db="EMBL/GenBank/DDBJ databases">
        <title>Mesorhizobium oceanicum sp. nov., isolated from deep seawater in South China Sea.</title>
        <authorList>
            <person name="Fu G.-Y."/>
        </authorList>
    </citation>
    <scope>NUCLEOTIDE SEQUENCE [LARGE SCALE GENOMIC DNA]</scope>
    <source>
        <strain evidence="2">B7</strain>
    </source>
</reference>
<evidence type="ECO:0008006" key="3">
    <source>
        <dbReference type="Google" id="ProtNLM"/>
    </source>
</evidence>